<keyword evidence="3" id="KW-0946">Virion</keyword>
<feature type="compositionally biased region" description="Pro residues" evidence="5">
    <location>
        <begin position="7"/>
        <end position="19"/>
    </location>
</feature>
<proteinExistence type="inferred from homology"/>
<organismHost>
    <name type="scientific">Ateles</name>
    <dbReference type="NCBI Taxonomy" id="9506"/>
</organismHost>
<dbReference type="Pfam" id="PF01763">
    <property type="entry name" value="Herpes_UL6"/>
    <property type="match status" value="1"/>
</dbReference>
<evidence type="ECO:0000313" key="6">
    <source>
        <dbReference type="EMBL" id="AQS79210.1"/>
    </source>
</evidence>
<dbReference type="OrthoDB" id="2470at10239"/>
<dbReference type="Proteomes" id="UP000243553">
    <property type="component" value="Segment"/>
</dbReference>
<dbReference type="GO" id="GO:0051276">
    <property type="term" value="P:chromosome organization"/>
    <property type="evidence" value="ECO:0007669"/>
    <property type="project" value="InterPro"/>
</dbReference>
<keyword evidence="1" id="KW-1048">Host nucleus</keyword>
<evidence type="ECO:0000256" key="5">
    <source>
        <dbReference type="SAM" id="MobiDB-lite"/>
    </source>
</evidence>
<keyword evidence="2" id="KW-1188">Viral release from host cell</keyword>
<evidence type="ECO:0000256" key="1">
    <source>
        <dbReference type="ARBA" id="ARBA00022562"/>
    </source>
</evidence>
<organism evidence="6 7">
    <name type="scientific">Herpesvirus ateles type 1 (strain Lennette)</name>
    <dbReference type="NCBI Taxonomy" id="35243"/>
    <lineage>
        <taxon>Viruses</taxon>
        <taxon>Duplodnaviria</taxon>
        <taxon>Heunggongvirae</taxon>
        <taxon>Peploviricota</taxon>
        <taxon>Herviviricetes</taxon>
        <taxon>Herpesvirales</taxon>
        <taxon>Orthoherpesviridae</taxon>
        <taxon>Alphaherpesvirinae</taxon>
        <taxon>Simplexvirus</taxon>
        <taxon>Simplexvirus atelinealpha1</taxon>
    </lineage>
</organism>
<dbReference type="EMBL" id="KY385637">
    <property type="protein sequence ID" value="AQS79210.1"/>
    <property type="molecule type" value="Genomic_DNA"/>
</dbReference>
<dbReference type="KEGG" id="vg:32707858"/>
<keyword evidence="4" id="KW-0231">Viral genome packaging</keyword>
<name>A0A1S6JLR2_HSVA1</name>
<reference evidence="6 7" key="1">
    <citation type="journal article" date="2017" name="Arch. Virol.">
        <title>Sequence of the ateline alphaherpesvirus 1 (HVA1) genome.</title>
        <authorList>
            <person name="Eberle R."/>
            <person name="Black D.H."/>
        </authorList>
    </citation>
    <scope>NUCLEOTIDE SEQUENCE [LARGE SCALE GENOMIC DNA]</scope>
    <source>
        <strain evidence="6">Lennette</strain>
    </source>
</reference>
<evidence type="ECO:0000256" key="4">
    <source>
        <dbReference type="ARBA" id="ARBA00023219"/>
    </source>
</evidence>
<dbReference type="GeneID" id="32707858"/>
<keyword evidence="7" id="KW-1185">Reference proteome</keyword>
<dbReference type="InterPro" id="IPR002660">
    <property type="entry name" value="Herpes_Portal"/>
</dbReference>
<sequence>MASRAPRPAPRGRSPPRPPSPRERFRPEGRCYAQPPPLWRRPPQPPPPPGPGLVSAQFAVDDHWVRIHPTPHTALFREILFGELGYTEGQGVYCVVRSGEAAAKQLQSAVFGVLLNATAYRDLEADWRSHVRARGLEPRALAARYRGPEETASGVAERVFDTWRSTLRSTLRGLAHDLVGCFTAGGPYGPTGFAKYIDWVCCLGVVPVLRNQRRGDVTARLCALLRDHPLVAGGQLATVTNAMARCGPRLLEMAAAFDAATVPDYDRVEILYDPRRGGAQLRVRDLASGQRGECWVLWAPFWSNGRVLFDSPLQRLSREVVACHMLREHARVCRLINTAPVRVLLGRKSDDERGAGAARAVSRALGEDEEKSGSAASRLVRLIINMKNMRHVGDINDTIRSYLDETGGHLLDGLGGGAIDQALPGFGRAPGGARAGPAPGGAGAGPGGQQVHRAFQTSVVNSINGMLEGYINNLFGTIERLREANSGLTARLQDRERELSRARAGALERRQREADGAPGPGVGAGGEAGPRIDCDVIDVSGAMGEDTYVANSFQHQYVPTYAADLERLSQLWEYELTRCFQISRRTNNQGRETAISYSGSAVAAFVAPYFLSVVRTPHLGALISGADLLLGEEELWGSVFKKTRLETYLADLGALFVADVAHAVGGAAEAARDRSRSPAPAGAAGGRGRRRSRSPPTKTRRADSPGARARRERRPS</sequence>
<feature type="compositionally biased region" description="Basic and acidic residues" evidence="5">
    <location>
        <begin position="20"/>
        <end position="29"/>
    </location>
</feature>
<feature type="region of interest" description="Disordered" evidence="5">
    <location>
        <begin position="668"/>
        <end position="716"/>
    </location>
</feature>
<protein>
    <submittedName>
        <fullName evidence="6">Capsid portal protein</fullName>
    </submittedName>
</protein>
<accession>A0A1S6JLR2</accession>
<feature type="region of interest" description="Disordered" evidence="5">
    <location>
        <begin position="1"/>
        <end position="54"/>
    </location>
</feature>
<dbReference type="GO" id="GO:0044423">
    <property type="term" value="C:virion component"/>
    <property type="evidence" value="ECO:0007669"/>
    <property type="project" value="UniProtKB-KW"/>
</dbReference>
<feature type="compositionally biased region" description="Basic and acidic residues" evidence="5">
    <location>
        <begin position="499"/>
        <end position="515"/>
    </location>
</feature>
<dbReference type="RefSeq" id="YP_009361932.1">
    <property type="nucleotide sequence ID" value="NC_034446.1"/>
</dbReference>
<evidence type="ECO:0000256" key="3">
    <source>
        <dbReference type="ARBA" id="ARBA00022844"/>
    </source>
</evidence>
<evidence type="ECO:0000256" key="2">
    <source>
        <dbReference type="ARBA" id="ARBA00022612"/>
    </source>
</evidence>
<feature type="compositionally biased region" description="Pro residues" evidence="5">
    <location>
        <begin position="34"/>
        <end position="51"/>
    </location>
</feature>
<feature type="compositionally biased region" description="Gly residues" evidence="5">
    <location>
        <begin position="518"/>
        <end position="528"/>
    </location>
</feature>
<dbReference type="HAMAP" id="MF_04012">
    <property type="entry name" value="HSV_PORTL"/>
    <property type="match status" value="1"/>
</dbReference>
<feature type="region of interest" description="Disordered" evidence="5">
    <location>
        <begin position="499"/>
        <end position="529"/>
    </location>
</feature>
<gene>
    <name evidence="6" type="primary">UL6</name>
</gene>
<evidence type="ECO:0000313" key="7">
    <source>
        <dbReference type="Proteomes" id="UP000243553"/>
    </source>
</evidence>